<comment type="caution">
    <text evidence="2">The sequence shown here is derived from an EMBL/GenBank/DDBJ whole genome shotgun (WGS) entry which is preliminary data.</text>
</comment>
<feature type="compositionally biased region" description="Basic and acidic residues" evidence="1">
    <location>
        <begin position="107"/>
        <end position="117"/>
    </location>
</feature>
<evidence type="ECO:0000313" key="3">
    <source>
        <dbReference type="Proteomes" id="UP000578531"/>
    </source>
</evidence>
<name>A0A8H6G6H7_9LECA</name>
<dbReference type="OrthoDB" id="5314997at2759"/>
<dbReference type="GeneID" id="59281908"/>
<proteinExistence type="predicted"/>
<keyword evidence="3" id="KW-1185">Reference proteome</keyword>
<dbReference type="RefSeq" id="XP_037170758.1">
    <property type="nucleotide sequence ID" value="XM_037302179.1"/>
</dbReference>
<dbReference type="PANTHER" id="PTHR42085:SF1">
    <property type="entry name" value="F-BOX DOMAIN-CONTAINING PROTEIN"/>
    <property type="match status" value="1"/>
</dbReference>
<gene>
    <name evidence="2" type="ORF">HO173_000228</name>
</gene>
<dbReference type="Proteomes" id="UP000578531">
    <property type="component" value="Unassembled WGS sequence"/>
</dbReference>
<dbReference type="EMBL" id="JACCJC010000001">
    <property type="protein sequence ID" value="KAF6241518.1"/>
    <property type="molecule type" value="Genomic_DNA"/>
</dbReference>
<dbReference type="InterPro" id="IPR038883">
    <property type="entry name" value="AN11006-like"/>
</dbReference>
<sequence>MHGPDSIHAKLKLVWAKLTRHRNIRSKTKTTLNMILRPRKAMTSGGTPRHDGSIPPNSKTLKYKPQEDDEDVVDDVQDSDEDMEDYDEESEKDEGSLYAPTEATSELGREEPEENKGLMEMPPIDPCKFLVLLPRELRDKIYGFVLKLDTPISDHKLKFKCMSCPSLTRTANEPTWQSQIYKARNLLRTCHQIRDEGKQVFYEVNSWSLHRARLRETPPAHSSATVQDTQRLFDRIRQTKAMKHFKHVNMRISLSPLAYCDFTVPDSVALDDAVAIHLFELSQHPSVIAFHKLDETAQCELFRAAFNGLVANRACVFPDLRSIALEVSLHAKKLIPDAPNNPLDRCGITFYVRIKLGCESRATPTYQRNASLPSLTPGSVAHDPCFLQRAKYEVHNQSPHPRIMNNPWRALLLDPRRHMLSPLKQLLDVQSVEVERRWIVRYRQQRIEDGNIVLCTQPLRQLWRFRTVGEMLEKAGPGFGEFLDPALEYLNTSGKDVVEIIENTAEDIEYHLIL</sequence>
<evidence type="ECO:0000256" key="1">
    <source>
        <dbReference type="SAM" id="MobiDB-lite"/>
    </source>
</evidence>
<organism evidence="2 3">
    <name type="scientific">Letharia columbiana</name>
    <dbReference type="NCBI Taxonomy" id="112416"/>
    <lineage>
        <taxon>Eukaryota</taxon>
        <taxon>Fungi</taxon>
        <taxon>Dikarya</taxon>
        <taxon>Ascomycota</taxon>
        <taxon>Pezizomycotina</taxon>
        <taxon>Lecanoromycetes</taxon>
        <taxon>OSLEUM clade</taxon>
        <taxon>Lecanoromycetidae</taxon>
        <taxon>Lecanorales</taxon>
        <taxon>Lecanorineae</taxon>
        <taxon>Parmeliaceae</taxon>
        <taxon>Letharia</taxon>
    </lineage>
</organism>
<dbReference type="AlphaFoldDB" id="A0A8H6G6H7"/>
<reference evidence="2 3" key="1">
    <citation type="journal article" date="2020" name="Genomics">
        <title>Complete, high-quality genomes from long-read metagenomic sequencing of two wolf lichen thalli reveals enigmatic genome architecture.</title>
        <authorList>
            <person name="McKenzie S.K."/>
            <person name="Walston R.F."/>
            <person name="Allen J.L."/>
        </authorList>
    </citation>
    <scope>NUCLEOTIDE SEQUENCE [LARGE SCALE GENOMIC DNA]</scope>
    <source>
        <strain evidence="2">WasteWater2</strain>
    </source>
</reference>
<protein>
    <submittedName>
        <fullName evidence="2">Uncharacterized protein</fullName>
    </submittedName>
</protein>
<evidence type="ECO:0000313" key="2">
    <source>
        <dbReference type="EMBL" id="KAF6241518.1"/>
    </source>
</evidence>
<feature type="region of interest" description="Disordered" evidence="1">
    <location>
        <begin position="35"/>
        <end position="120"/>
    </location>
</feature>
<dbReference type="PANTHER" id="PTHR42085">
    <property type="entry name" value="F-BOX DOMAIN-CONTAINING PROTEIN"/>
    <property type="match status" value="1"/>
</dbReference>
<accession>A0A8H6G6H7</accession>
<feature type="compositionally biased region" description="Acidic residues" evidence="1">
    <location>
        <begin position="67"/>
        <end position="92"/>
    </location>
</feature>